<protein>
    <recommendedName>
        <fullName evidence="3">DUF3828 domain-containing protein</fullName>
    </recommendedName>
</protein>
<reference evidence="2" key="1">
    <citation type="submission" date="2016-10" db="EMBL/GenBank/DDBJ databases">
        <authorList>
            <person name="Varghese N."/>
            <person name="Submissions S."/>
        </authorList>
    </citation>
    <scope>NUCLEOTIDE SEQUENCE [LARGE SCALE GENOMIC DNA]</scope>
    <source>
        <strain evidence="2">OR362-8,ATCC BAA-1266,JCM 13504</strain>
    </source>
</reference>
<dbReference type="PROSITE" id="PS51257">
    <property type="entry name" value="PROKAR_LIPOPROTEIN"/>
    <property type="match status" value="1"/>
</dbReference>
<dbReference type="Proteomes" id="UP000199029">
    <property type="component" value="Unassembled WGS sequence"/>
</dbReference>
<name>A0A1I6BN44_HYMAR</name>
<dbReference type="STRING" id="1227077.SAMN04515668_4792"/>
<dbReference type="AlphaFoldDB" id="A0A1I6BN44"/>
<dbReference type="RefSeq" id="WP_143080395.1">
    <property type="nucleotide sequence ID" value="NZ_FOXS01000010.1"/>
</dbReference>
<dbReference type="EMBL" id="FOXS01000010">
    <property type="protein sequence ID" value="SFQ82352.1"/>
    <property type="molecule type" value="Genomic_DNA"/>
</dbReference>
<sequence length="190" mass="21341">MRHIHAGLLASAWLLLASCSPPPEECLPADQSPEHTVKSFLLRFKGYHQRHPSFAWTTGGYPDPNPNSYYVLNEATVAAYIDSVAACGAVSATYLNGLKRHFRQIGEELARTKQREDAILSQGYDPVIFDQDLYDYYDTVDTARVVLKHSTPQRRRYLVHTGVPLLVTVVAAPTGWQIDSIRSVRLEEVE</sequence>
<accession>A0A1I6BN44</accession>
<gene>
    <name evidence="1" type="ORF">SAMN04515668_4792</name>
</gene>
<organism evidence="1 2">
    <name type="scientific">Hymenobacter arizonensis</name>
    <name type="common">Siccationidurans arizonensis</name>
    <dbReference type="NCBI Taxonomy" id="1227077"/>
    <lineage>
        <taxon>Bacteria</taxon>
        <taxon>Pseudomonadati</taxon>
        <taxon>Bacteroidota</taxon>
        <taxon>Cytophagia</taxon>
        <taxon>Cytophagales</taxon>
        <taxon>Hymenobacteraceae</taxon>
        <taxon>Hymenobacter</taxon>
    </lineage>
</organism>
<evidence type="ECO:0008006" key="3">
    <source>
        <dbReference type="Google" id="ProtNLM"/>
    </source>
</evidence>
<keyword evidence="2" id="KW-1185">Reference proteome</keyword>
<evidence type="ECO:0000313" key="1">
    <source>
        <dbReference type="EMBL" id="SFQ82352.1"/>
    </source>
</evidence>
<proteinExistence type="predicted"/>
<evidence type="ECO:0000313" key="2">
    <source>
        <dbReference type="Proteomes" id="UP000199029"/>
    </source>
</evidence>